<dbReference type="KEGG" id="mej:Q7A_1539"/>
<dbReference type="PATRIC" id="fig|754476.3.peg.1519"/>
<protein>
    <submittedName>
        <fullName evidence="2">PaaD-like protein</fullName>
    </submittedName>
</protein>
<dbReference type="InterPro" id="IPR014291">
    <property type="entry name" value="SUF_FeS_clus_asmbl-assoc"/>
</dbReference>
<dbReference type="InterPro" id="IPR034904">
    <property type="entry name" value="FSCA_dom_sf"/>
</dbReference>
<dbReference type="EMBL" id="CP003390">
    <property type="protein sequence ID" value="AFI84365.1"/>
    <property type="molecule type" value="Genomic_DNA"/>
</dbReference>
<dbReference type="RefSeq" id="WP_014706738.1">
    <property type="nucleotide sequence ID" value="NC_017857.3"/>
</dbReference>
<dbReference type="InterPro" id="IPR052339">
    <property type="entry name" value="Fe-S_Maturation_MIP18"/>
</dbReference>
<dbReference type="eggNOG" id="COG2151">
    <property type="taxonomic scope" value="Bacteria"/>
</dbReference>
<dbReference type="PANTHER" id="PTHR42831">
    <property type="entry name" value="FE-S PROTEIN MATURATION AUXILIARY FACTOR YITW"/>
    <property type="match status" value="1"/>
</dbReference>
<gene>
    <name evidence="2" type="ordered locus">Q7A_1539</name>
</gene>
<dbReference type="Pfam" id="PF01883">
    <property type="entry name" value="FeS_assembly_P"/>
    <property type="match status" value="1"/>
</dbReference>
<dbReference type="InterPro" id="IPR002744">
    <property type="entry name" value="MIP18-like"/>
</dbReference>
<dbReference type="OrthoDB" id="9805360at2"/>
<name>I1XIZ6_METNJ</name>
<reference evidence="2 3" key="2">
    <citation type="journal article" date="2013" name="Int. J. Syst. Evol. Microbiol.">
        <title>Methylophaga nitratireducenticrescens sp. nov. and Methylophaga frappieri sp. nov., isolated from the biofilm of the methanol-fed denitrification system treating the seawater at the Montreal Biodome.</title>
        <authorList>
            <person name="Villeneuve C."/>
            <person name="Martineau C."/>
            <person name="Mauffrey F."/>
            <person name="Villemur R."/>
        </authorList>
    </citation>
    <scope>NUCLEOTIDE SEQUENCE [LARGE SCALE GENOMIC DNA]</scope>
    <source>
        <strain evidence="2 3">JAM1</strain>
    </source>
</reference>
<accession>I1XIZ6</accession>
<dbReference type="Proteomes" id="UP000009144">
    <property type="component" value="Chromosome"/>
</dbReference>
<organism evidence="2 3">
    <name type="scientific">Methylophaga nitratireducenticrescens</name>
    <dbReference type="NCBI Taxonomy" id="754476"/>
    <lineage>
        <taxon>Bacteria</taxon>
        <taxon>Pseudomonadati</taxon>
        <taxon>Pseudomonadota</taxon>
        <taxon>Gammaproteobacteria</taxon>
        <taxon>Thiotrichales</taxon>
        <taxon>Piscirickettsiaceae</taxon>
        <taxon>Methylophaga</taxon>
    </lineage>
</organism>
<evidence type="ECO:0000313" key="3">
    <source>
        <dbReference type="Proteomes" id="UP000009144"/>
    </source>
</evidence>
<dbReference type="AlphaFoldDB" id="I1XIZ6"/>
<dbReference type="HOGENOM" id="CLU_091588_2_0_6"/>
<sequence>MNDNQVHPFTAEDLKEDVIEMLKTIYDPEIPVNIYELGLIYQIDVSDSGNVVIQMTLTAPGCPVAQTFPGDVENKIRSIDGVNKVHVELVWDPPWTRDQMSEAAQLQLGMF</sequence>
<feature type="domain" description="MIP18 family-like" evidence="1">
    <location>
        <begin position="15"/>
        <end position="87"/>
    </location>
</feature>
<proteinExistence type="predicted"/>
<reference evidence="2 3" key="1">
    <citation type="journal article" date="2012" name="J. Bacteriol.">
        <title>Complete genome sequences of Methylophaga sp. strain JAM1 and Methylophaga sp. strain JAM7.</title>
        <authorList>
            <person name="Villeneuve C."/>
            <person name="Martineau C."/>
            <person name="Mauffrey F."/>
            <person name="Villemur R."/>
        </authorList>
    </citation>
    <scope>NUCLEOTIDE SEQUENCE [LARGE SCALE GENOMIC DNA]</scope>
    <source>
        <strain evidence="2 3">JAM1</strain>
    </source>
</reference>
<dbReference type="SUPFAM" id="SSF117916">
    <property type="entry name" value="Fe-S cluster assembly (FSCA) domain-like"/>
    <property type="match status" value="1"/>
</dbReference>
<keyword evidence="3" id="KW-1185">Reference proteome</keyword>
<dbReference type="PANTHER" id="PTHR42831:SF1">
    <property type="entry name" value="FE-S PROTEIN MATURATION AUXILIARY FACTOR YITW"/>
    <property type="match status" value="1"/>
</dbReference>
<dbReference type="Gene3D" id="3.30.300.130">
    <property type="entry name" value="Fe-S cluster assembly (FSCA)"/>
    <property type="match status" value="1"/>
</dbReference>
<evidence type="ECO:0000313" key="2">
    <source>
        <dbReference type="EMBL" id="AFI84365.1"/>
    </source>
</evidence>
<dbReference type="STRING" id="754476.Q7A_1539"/>
<dbReference type="NCBIfam" id="TIGR02945">
    <property type="entry name" value="SUF_assoc"/>
    <property type="match status" value="1"/>
</dbReference>
<evidence type="ECO:0000259" key="1">
    <source>
        <dbReference type="Pfam" id="PF01883"/>
    </source>
</evidence>